<dbReference type="CDD" id="cd02440">
    <property type="entry name" value="AdoMet_MTases"/>
    <property type="match status" value="1"/>
</dbReference>
<dbReference type="PANTHER" id="PTHR43861">
    <property type="entry name" value="TRANS-ACONITATE 2-METHYLTRANSFERASE-RELATED"/>
    <property type="match status" value="1"/>
</dbReference>
<keyword evidence="4" id="KW-1185">Reference proteome</keyword>
<proteinExistence type="predicted"/>
<name>A0ABR7A7T7_9BURK</name>
<dbReference type="Pfam" id="PF08484">
    <property type="entry name" value="Methyltransf_14"/>
    <property type="match status" value="1"/>
</dbReference>
<dbReference type="PANTHER" id="PTHR43861:SF5">
    <property type="entry name" value="BLL5978 PROTEIN"/>
    <property type="match status" value="1"/>
</dbReference>
<dbReference type="Pfam" id="PF13489">
    <property type="entry name" value="Methyltransf_23"/>
    <property type="match status" value="1"/>
</dbReference>
<dbReference type="Gene3D" id="3.40.50.150">
    <property type="entry name" value="Vaccinia Virus protein VP39"/>
    <property type="match status" value="1"/>
</dbReference>
<keyword evidence="3" id="KW-0808">Transferase</keyword>
<dbReference type="Gene3D" id="6.20.50.110">
    <property type="entry name" value="Methyltransferase, zinc-binding domain"/>
    <property type="match status" value="1"/>
</dbReference>
<evidence type="ECO:0000313" key="4">
    <source>
        <dbReference type="Proteomes" id="UP000654304"/>
    </source>
</evidence>
<dbReference type="InterPro" id="IPR013630">
    <property type="entry name" value="Methyltransf_Zn-bd_dom_put"/>
</dbReference>
<dbReference type="InterPro" id="IPR038576">
    <property type="entry name" value="Methyltransf_Zn-bd_dom_put_sf"/>
</dbReference>
<protein>
    <submittedName>
        <fullName evidence="3">Methyltransferase domain-containing protein</fullName>
    </submittedName>
</protein>
<organism evidence="3 4">
    <name type="scientific">Undibacterium curvum</name>
    <dbReference type="NCBI Taxonomy" id="2762294"/>
    <lineage>
        <taxon>Bacteria</taxon>
        <taxon>Pseudomonadati</taxon>
        <taxon>Pseudomonadota</taxon>
        <taxon>Betaproteobacteria</taxon>
        <taxon>Burkholderiales</taxon>
        <taxon>Oxalobacteraceae</taxon>
        <taxon>Undibacterium</taxon>
    </lineage>
</organism>
<gene>
    <name evidence="3" type="ORF">H8K43_13565</name>
</gene>
<evidence type="ECO:0000259" key="2">
    <source>
        <dbReference type="Pfam" id="PF08484"/>
    </source>
</evidence>
<keyword evidence="3" id="KW-0489">Methyltransferase</keyword>
<sequence>MNCRHCGQALTHTFLDLGSAPPSNAYLSAQQLQQAETWLPLKLMVCEQCWLVQTLDFTGRENLFDADYAYFSSCSSSWLAHAKRFVQDMQQRLGLNADSHVVEVAANDGYLLQYVQQAGIPCLGIEPTASTAAAARDKGLAIREEFFGLTLAKQLAAEGKSADLTVANNVLAHVPDMNDFVAGFATLLKPHGVASFEFPHLLNMVNLNQFDTAYHEHFSYLSLLAVERIFNSQGLSVFDVEQLTTHGGSLRVLAQRSDTGQRERSGRVDALLLKEREAGVDSLTFYRNAQQRAQQTKYALLKFLLASREQGLKVAAYGAAAKGNTLLNFAGVRADLLSYVVDINPHKQGKCMPGSRIPIVHVDHLIQDQPDFVLVLPWNLEQEISADLHMIRNWGGRLVFAIPEWKIV</sequence>
<dbReference type="SUPFAM" id="SSF53335">
    <property type="entry name" value="S-adenosyl-L-methionine-dependent methyltransferases"/>
    <property type="match status" value="1"/>
</dbReference>
<feature type="domain" description="C-methyltransferase" evidence="2">
    <location>
        <begin position="245"/>
        <end position="403"/>
    </location>
</feature>
<comment type="caution">
    <text evidence="3">The sequence shown here is derived from an EMBL/GenBank/DDBJ whole genome shotgun (WGS) entry which is preliminary data.</text>
</comment>
<accession>A0ABR7A7T7</accession>
<dbReference type="Pfam" id="PF08421">
    <property type="entry name" value="Methyltransf_13"/>
    <property type="match status" value="1"/>
</dbReference>
<dbReference type="InterPro" id="IPR013691">
    <property type="entry name" value="MeTrfase_14"/>
</dbReference>
<dbReference type="RefSeq" id="WP_186904357.1">
    <property type="nucleotide sequence ID" value="NZ_JACOGD010000007.1"/>
</dbReference>
<dbReference type="Gene3D" id="3.40.50.720">
    <property type="entry name" value="NAD(P)-binding Rossmann-like Domain"/>
    <property type="match status" value="1"/>
</dbReference>
<evidence type="ECO:0000313" key="3">
    <source>
        <dbReference type="EMBL" id="MBC3932712.1"/>
    </source>
</evidence>
<reference evidence="3 4" key="1">
    <citation type="submission" date="2020-08" db="EMBL/GenBank/DDBJ databases">
        <title>Novel species isolated from subtropical streams in China.</title>
        <authorList>
            <person name="Lu H."/>
        </authorList>
    </citation>
    <scope>NUCLEOTIDE SEQUENCE [LARGE SCALE GENOMIC DNA]</scope>
    <source>
        <strain evidence="3 4">CY22W</strain>
    </source>
</reference>
<dbReference type="Proteomes" id="UP000654304">
    <property type="component" value="Unassembled WGS sequence"/>
</dbReference>
<dbReference type="InterPro" id="IPR029063">
    <property type="entry name" value="SAM-dependent_MTases_sf"/>
</dbReference>
<dbReference type="EMBL" id="JACOGD010000007">
    <property type="protein sequence ID" value="MBC3932712.1"/>
    <property type="molecule type" value="Genomic_DNA"/>
</dbReference>
<dbReference type="GO" id="GO:0032259">
    <property type="term" value="P:methylation"/>
    <property type="evidence" value="ECO:0007669"/>
    <property type="project" value="UniProtKB-KW"/>
</dbReference>
<evidence type="ECO:0000259" key="1">
    <source>
        <dbReference type="Pfam" id="PF08421"/>
    </source>
</evidence>
<feature type="domain" description="Methyltransferase putative zinc binding" evidence="1">
    <location>
        <begin position="3"/>
        <end position="64"/>
    </location>
</feature>
<dbReference type="GO" id="GO:0008168">
    <property type="term" value="F:methyltransferase activity"/>
    <property type="evidence" value="ECO:0007669"/>
    <property type="project" value="UniProtKB-KW"/>
</dbReference>